<dbReference type="PROSITE" id="PS01179">
    <property type="entry name" value="PID"/>
    <property type="match status" value="1"/>
</dbReference>
<dbReference type="PANTHER" id="PTHR11232:SF77">
    <property type="entry name" value="GULP PTB DOMAIN CONTAINING ENGULFMENT ADAPTOR 1"/>
    <property type="match status" value="1"/>
</dbReference>
<dbReference type="PANTHER" id="PTHR11232">
    <property type="entry name" value="PHOSPHOTYROSINE INTERACTION DOMAIN-CONTAINING FAMILY MEMBER"/>
    <property type="match status" value="1"/>
</dbReference>
<dbReference type="CDD" id="cd01273">
    <property type="entry name" value="PTB_CED-6"/>
    <property type="match status" value="1"/>
</dbReference>
<proteinExistence type="predicted"/>
<feature type="compositionally biased region" description="Basic and acidic residues" evidence="2">
    <location>
        <begin position="291"/>
        <end position="302"/>
    </location>
</feature>
<evidence type="ECO:0000313" key="3">
    <source>
        <dbReference type="EMBL" id="CAD7231612.1"/>
    </source>
</evidence>
<evidence type="ECO:0000256" key="2">
    <source>
        <dbReference type="SAM" id="MobiDB-lite"/>
    </source>
</evidence>
<name>A0A7R8WM93_9CRUS</name>
<feature type="coiled-coil region" evidence="1">
    <location>
        <begin position="220"/>
        <end position="247"/>
    </location>
</feature>
<feature type="compositionally biased region" description="Low complexity" evidence="2">
    <location>
        <begin position="445"/>
        <end position="457"/>
    </location>
</feature>
<dbReference type="InterPro" id="IPR051133">
    <property type="entry name" value="Adapter_Engulfment-Domain"/>
</dbReference>
<feature type="compositionally biased region" description="Polar residues" evidence="2">
    <location>
        <begin position="275"/>
        <end position="290"/>
    </location>
</feature>
<keyword evidence="1" id="KW-0175">Coiled coil</keyword>
<feature type="region of interest" description="Disordered" evidence="2">
    <location>
        <begin position="327"/>
        <end position="485"/>
    </location>
</feature>
<dbReference type="OrthoDB" id="6369646at2759"/>
<dbReference type="InterPro" id="IPR006020">
    <property type="entry name" value="PTB/PI_dom"/>
</dbReference>
<feature type="compositionally biased region" description="Low complexity" evidence="2">
    <location>
        <begin position="395"/>
        <end position="410"/>
    </location>
</feature>
<dbReference type="SMART" id="SM00462">
    <property type="entry name" value="PTB"/>
    <property type="match status" value="1"/>
</dbReference>
<reference evidence="3" key="1">
    <citation type="submission" date="2020-11" db="EMBL/GenBank/DDBJ databases">
        <authorList>
            <person name="Tran Van P."/>
        </authorList>
    </citation>
    <scope>NUCLEOTIDE SEQUENCE</scope>
</reference>
<dbReference type="InterPro" id="IPR011993">
    <property type="entry name" value="PH-like_dom_sf"/>
</dbReference>
<evidence type="ECO:0000256" key="1">
    <source>
        <dbReference type="SAM" id="Coils"/>
    </source>
</evidence>
<accession>A0A7R8WM93</accession>
<dbReference type="Gene3D" id="2.30.29.30">
    <property type="entry name" value="Pleckstrin-homology domain (PH domain)/Phosphotyrosine-binding domain (PTB)"/>
    <property type="match status" value="1"/>
</dbReference>
<dbReference type="Pfam" id="PF00640">
    <property type="entry name" value="PID"/>
    <property type="match status" value="1"/>
</dbReference>
<dbReference type="AlphaFoldDB" id="A0A7R8WM93"/>
<feature type="compositionally biased region" description="Pro residues" evidence="2">
    <location>
        <begin position="334"/>
        <end position="357"/>
    </location>
</feature>
<organism evidence="3">
    <name type="scientific">Cyprideis torosa</name>
    <dbReference type="NCBI Taxonomy" id="163714"/>
    <lineage>
        <taxon>Eukaryota</taxon>
        <taxon>Metazoa</taxon>
        <taxon>Ecdysozoa</taxon>
        <taxon>Arthropoda</taxon>
        <taxon>Crustacea</taxon>
        <taxon>Oligostraca</taxon>
        <taxon>Ostracoda</taxon>
        <taxon>Podocopa</taxon>
        <taxon>Podocopida</taxon>
        <taxon>Cytherocopina</taxon>
        <taxon>Cytheroidea</taxon>
        <taxon>Cytherideidae</taxon>
        <taxon>Cyprideis</taxon>
    </lineage>
</organism>
<feature type="region of interest" description="Disordered" evidence="2">
    <location>
        <begin position="267"/>
        <end position="305"/>
    </location>
</feature>
<protein>
    <submittedName>
        <fullName evidence="3">Uncharacterized protein</fullName>
    </submittedName>
</protein>
<dbReference type="EMBL" id="OB663692">
    <property type="protein sequence ID" value="CAD7231612.1"/>
    <property type="molecule type" value="Genomic_DNA"/>
</dbReference>
<sequence length="485" mass="52572">MSPDRPKVILKHGCQVQRSSAFRPCAQAVTEQRLDFSSGDDELLQWMGFRKRSAAFKDFLQTRQHHWILMMGHKMGLRFGRFPINFLGCTGVDQPKGIEVVKEGIRKLKFNQQLKKAEGTKPPKVELTISVDGVAVQEPKTKQILHQYPLHRISYCADDKAERRFFAFIAKNSEEEGHTCFVFVSDKLAEEITLTIGQAFDLAYRRYVEGQGVSPGTALKTDFSKKFESLENENATLRSRLKDLAVLVDPSKLSEYLKQKGISDVSALGSAPASEGTNGVSEGTNGSFEETNNKMESSRDSKGGATTEDLLLELGGAEENGQIRWEGLEGFDPAPTPSPPPPSMPSVPIISPPPPVPARQTIPKVTSLPAHLFEEGSDKSPLSNGFDPFNHHHPANNSSPFAPLSPPLSAGFQPPVPSNPFGGNGGGQDPFGMGSFSNNGGGNKTNGFSSSNGLPTPTSLPPPLPVRTQAPKPDFSLASLDPLLN</sequence>
<gene>
    <name evidence="3" type="ORF">CTOB1V02_LOCUS9459</name>
</gene>
<dbReference type="SUPFAM" id="SSF50729">
    <property type="entry name" value="PH domain-like"/>
    <property type="match status" value="1"/>
</dbReference>